<evidence type="ECO:0000256" key="7">
    <source>
        <dbReference type="ARBA" id="ARBA00023224"/>
    </source>
</evidence>
<evidence type="ECO:0000256" key="2">
    <source>
        <dbReference type="ARBA" id="ARBA00022692"/>
    </source>
</evidence>
<dbReference type="PANTHER" id="PTHR45695:SF9">
    <property type="entry name" value="LEUCOKININ RECEPTOR"/>
    <property type="match status" value="1"/>
</dbReference>
<dbReference type="EMBL" id="JARQWQ010000001">
    <property type="protein sequence ID" value="KAK2574190.1"/>
    <property type="molecule type" value="Genomic_DNA"/>
</dbReference>
<dbReference type="PRINTS" id="PR00237">
    <property type="entry name" value="GPCRRHODOPSN"/>
</dbReference>
<reference evidence="10" key="1">
    <citation type="journal article" date="2023" name="G3 (Bethesda)">
        <title>Whole genome assembly and annotation of the endangered Caribbean coral Acropora cervicornis.</title>
        <authorList>
            <person name="Selwyn J.D."/>
            <person name="Vollmer S.V."/>
        </authorList>
    </citation>
    <scope>NUCLEOTIDE SEQUENCE</scope>
    <source>
        <strain evidence="10">K2</strain>
    </source>
</reference>
<dbReference type="InterPro" id="IPR017452">
    <property type="entry name" value="GPCR_Rhodpsn_7TM"/>
</dbReference>
<feature type="transmembrane region" description="Helical" evidence="8">
    <location>
        <begin position="31"/>
        <end position="56"/>
    </location>
</feature>
<evidence type="ECO:0000256" key="1">
    <source>
        <dbReference type="ARBA" id="ARBA00004141"/>
    </source>
</evidence>
<keyword evidence="5 8" id="KW-0472">Membrane</keyword>
<dbReference type="Proteomes" id="UP001249851">
    <property type="component" value="Unassembled WGS sequence"/>
</dbReference>
<feature type="transmembrane region" description="Helical" evidence="8">
    <location>
        <begin position="110"/>
        <end position="133"/>
    </location>
</feature>
<dbReference type="PROSITE" id="PS50262">
    <property type="entry name" value="G_PROTEIN_RECEP_F1_2"/>
    <property type="match status" value="1"/>
</dbReference>
<dbReference type="InterPro" id="IPR000276">
    <property type="entry name" value="GPCR_Rhodpsn"/>
</dbReference>
<protein>
    <submittedName>
        <fullName evidence="10">Orexin/Hypocretin receptor type 1</fullName>
    </submittedName>
</protein>
<feature type="domain" description="G-protein coupled receptors family 1 profile" evidence="9">
    <location>
        <begin position="47"/>
        <end position="370"/>
    </location>
</feature>
<dbReference type="SUPFAM" id="SSF81321">
    <property type="entry name" value="Family A G protein-coupled receptor-like"/>
    <property type="match status" value="1"/>
</dbReference>
<gene>
    <name evidence="10" type="ORF">P5673_000325</name>
</gene>
<evidence type="ECO:0000256" key="8">
    <source>
        <dbReference type="SAM" id="Phobius"/>
    </source>
</evidence>
<evidence type="ECO:0000256" key="5">
    <source>
        <dbReference type="ARBA" id="ARBA00023136"/>
    </source>
</evidence>
<keyword evidence="4" id="KW-0297">G-protein coupled receptor</keyword>
<evidence type="ECO:0000256" key="4">
    <source>
        <dbReference type="ARBA" id="ARBA00023040"/>
    </source>
</evidence>
<organism evidence="10 11">
    <name type="scientific">Acropora cervicornis</name>
    <name type="common">Staghorn coral</name>
    <dbReference type="NCBI Taxonomy" id="6130"/>
    <lineage>
        <taxon>Eukaryota</taxon>
        <taxon>Metazoa</taxon>
        <taxon>Cnidaria</taxon>
        <taxon>Anthozoa</taxon>
        <taxon>Hexacorallia</taxon>
        <taxon>Scleractinia</taxon>
        <taxon>Astrocoeniina</taxon>
        <taxon>Acroporidae</taxon>
        <taxon>Acropora</taxon>
    </lineage>
</organism>
<dbReference type="GO" id="GO:0004930">
    <property type="term" value="F:G protein-coupled receptor activity"/>
    <property type="evidence" value="ECO:0007669"/>
    <property type="project" value="UniProtKB-KW"/>
</dbReference>
<keyword evidence="3 8" id="KW-1133">Transmembrane helix</keyword>
<comment type="subcellular location">
    <subcellularLocation>
        <location evidence="1">Membrane</location>
        <topology evidence="1">Multi-pass membrane protein</topology>
    </subcellularLocation>
</comment>
<evidence type="ECO:0000256" key="6">
    <source>
        <dbReference type="ARBA" id="ARBA00023170"/>
    </source>
</evidence>
<feature type="transmembrane region" description="Helical" evidence="8">
    <location>
        <begin position="350"/>
        <end position="373"/>
    </location>
</feature>
<sequence>MSCVEKAVNQSTNVTKSSSFSLVPEPEELRIVRIVVFSVIAAFALVGNCVVCRAVWRNIGPKPIAHSFISNLALAEIISIICLLFTFHAYEAPYSWSLGLVACKILEPLQVASLLVVTTTLATLAVYRCVLLIKPTVAKLTKRQTGCAILVSWVGSVGLSIPAGYFRAVNSYGENCDIYYCEETFPEDLRHHQNTYSVVLFVINFALPLLIMAISYFLISRKVREHVFVMKSIRDEESKAFSSVTKFSTCADECNMVHSNDKVVKGQVELDLIIKTREYKNNGGGEENTQDHRPSLDIYNKNTFELENDLLKLVFVLVFVFVICYIPYQVQFLLIEFNVEAFMLWPHRYTFGRVVFTLTCLPSALHPICYGTMSRFYHKAFLRIIACRNHRNSQM</sequence>
<feature type="transmembrane region" description="Helical" evidence="8">
    <location>
        <begin position="68"/>
        <end position="90"/>
    </location>
</feature>
<keyword evidence="2 8" id="KW-0812">Transmembrane</keyword>
<dbReference type="GO" id="GO:0005886">
    <property type="term" value="C:plasma membrane"/>
    <property type="evidence" value="ECO:0007669"/>
    <property type="project" value="TreeGrafter"/>
</dbReference>
<feature type="transmembrane region" description="Helical" evidence="8">
    <location>
        <begin position="310"/>
        <end position="330"/>
    </location>
</feature>
<proteinExistence type="predicted"/>
<name>A0AAD9VHM8_ACRCE</name>
<dbReference type="PANTHER" id="PTHR45695">
    <property type="entry name" value="LEUCOKININ RECEPTOR-RELATED"/>
    <property type="match status" value="1"/>
</dbReference>
<comment type="caution">
    <text evidence="10">The sequence shown here is derived from an EMBL/GenBank/DDBJ whole genome shotgun (WGS) entry which is preliminary data.</text>
</comment>
<evidence type="ECO:0000256" key="3">
    <source>
        <dbReference type="ARBA" id="ARBA00022989"/>
    </source>
</evidence>
<keyword evidence="6 10" id="KW-0675">Receptor</keyword>
<dbReference type="AlphaFoldDB" id="A0AAD9VHM8"/>
<dbReference type="Pfam" id="PF00001">
    <property type="entry name" value="7tm_1"/>
    <property type="match status" value="1"/>
</dbReference>
<evidence type="ECO:0000313" key="11">
    <source>
        <dbReference type="Proteomes" id="UP001249851"/>
    </source>
</evidence>
<keyword evidence="7" id="KW-0807">Transducer</keyword>
<accession>A0AAD9VHM8</accession>
<reference evidence="10" key="2">
    <citation type="journal article" date="2023" name="Science">
        <title>Genomic signatures of disease resistance in endangered staghorn corals.</title>
        <authorList>
            <person name="Vollmer S.V."/>
            <person name="Selwyn J.D."/>
            <person name="Despard B.A."/>
            <person name="Roesel C.L."/>
        </authorList>
    </citation>
    <scope>NUCLEOTIDE SEQUENCE</scope>
    <source>
        <strain evidence="10">K2</strain>
    </source>
</reference>
<keyword evidence="11" id="KW-1185">Reference proteome</keyword>
<evidence type="ECO:0000259" key="9">
    <source>
        <dbReference type="PROSITE" id="PS50262"/>
    </source>
</evidence>
<feature type="transmembrane region" description="Helical" evidence="8">
    <location>
        <begin position="145"/>
        <end position="165"/>
    </location>
</feature>
<feature type="transmembrane region" description="Helical" evidence="8">
    <location>
        <begin position="196"/>
        <end position="219"/>
    </location>
</feature>
<dbReference type="Gene3D" id="1.20.1070.10">
    <property type="entry name" value="Rhodopsin 7-helix transmembrane proteins"/>
    <property type="match status" value="1"/>
</dbReference>
<evidence type="ECO:0000313" key="10">
    <source>
        <dbReference type="EMBL" id="KAK2574190.1"/>
    </source>
</evidence>